<dbReference type="AlphaFoldDB" id="H7G0X1"/>
<dbReference type="EMBL" id="AICL01000005">
    <property type="protein sequence ID" value="EIA32278.1"/>
    <property type="molecule type" value="Genomic_DNA"/>
</dbReference>
<proteinExistence type="predicted"/>
<feature type="non-terminal residue" evidence="2">
    <location>
        <position position="1"/>
    </location>
</feature>
<organism evidence="2 3">
    <name type="scientific">Ligilactobacillus salivarius SMXD51</name>
    <dbReference type="NCBI Taxonomy" id="1108963"/>
    <lineage>
        <taxon>Bacteria</taxon>
        <taxon>Bacillati</taxon>
        <taxon>Bacillota</taxon>
        <taxon>Bacilli</taxon>
        <taxon>Lactobacillales</taxon>
        <taxon>Lactobacillaceae</taxon>
        <taxon>Ligilactobacillus</taxon>
    </lineage>
</organism>
<feature type="region of interest" description="Disordered" evidence="1">
    <location>
        <begin position="1"/>
        <end position="40"/>
    </location>
</feature>
<accession>H7G0X1</accession>
<gene>
    <name evidence="2" type="ORF">SMXD51_07892</name>
</gene>
<evidence type="ECO:0000313" key="3">
    <source>
        <dbReference type="Proteomes" id="UP000003657"/>
    </source>
</evidence>
<feature type="compositionally biased region" description="Low complexity" evidence="1">
    <location>
        <begin position="1"/>
        <end position="10"/>
    </location>
</feature>
<dbReference type="Proteomes" id="UP000003657">
    <property type="component" value="Unassembled WGS sequence"/>
</dbReference>
<reference evidence="2 3" key="1">
    <citation type="journal article" date="2012" name="J. Bacteriol.">
        <title>Genome Sequence of Lactobacillus salivarius SMXD51, a Potential Probiotic Strain Isolated from Chicken Cecum, Showing Anti-Campylobacter Activity.</title>
        <authorList>
            <person name="Kergourlay G."/>
            <person name="Messaoudi S."/>
            <person name="Dousset X."/>
            <person name="Prevost H."/>
        </authorList>
    </citation>
    <scope>NUCLEOTIDE SEQUENCE [LARGE SCALE GENOMIC DNA]</scope>
    <source>
        <strain evidence="2 3">SMXD51</strain>
    </source>
</reference>
<comment type="caution">
    <text evidence="2">The sequence shown here is derived from an EMBL/GenBank/DDBJ whole genome shotgun (WGS) entry which is preliminary data.</text>
</comment>
<protein>
    <submittedName>
        <fullName evidence="2">Uncharacterized protein</fullName>
    </submittedName>
</protein>
<evidence type="ECO:0000313" key="2">
    <source>
        <dbReference type="EMBL" id="EIA32278.1"/>
    </source>
</evidence>
<name>H7G0X1_9LACO</name>
<evidence type="ECO:0000256" key="1">
    <source>
        <dbReference type="SAM" id="MobiDB-lite"/>
    </source>
</evidence>
<sequence>RPVHTPLGFTFVGGGGTPPKFSPPVFEIPDPGGEGVPPKKRERRRLLKTGGGSLSPPPLFCGPETRGCPPGCGPSKKEVNWLGGGTPPRGKGLFGLLTAPAFFLSGRETELLSWWSTPPNKKEGLVGVCHQSTRAPTVMGPPPKGSDRLR</sequence>
<dbReference type="HOGENOM" id="CLU_1735313_0_0_9"/>